<evidence type="ECO:0000259" key="2">
    <source>
        <dbReference type="Pfam" id="PF13400"/>
    </source>
</evidence>
<keyword evidence="1" id="KW-0812">Transmembrane</keyword>
<accession>A0ABW1CWR4</accession>
<sequence>MNLRDERGSVTAFTVVFALALLICAGLVVDGGAKIQAHREAYAVAEEAARAGAGQVDIDRAYTTGGRFEVDTAKALAAARDYLGVAGHPGSAAMAGARTIKVTVTVAKPTVLLSLIGISNVSTTASASAQMLQGSDQGRP</sequence>
<feature type="transmembrane region" description="Helical" evidence="1">
    <location>
        <begin position="12"/>
        <end position="29"/>
    </location>
</feature>
<evidence type="ECO:0000313" key="4">
    <source>
        <dbReference type="Proteomes" id="UP001596058"/>
    </source>
</evidence>
<name>A0ABW1CWR4_9ACTN</name>
<organism evidence="3 4">
    <name type="scientific">Nonomuraea insulae</name>
    <dbReference type="NCBI Taxonomy" id="1616787"/>
    <lineage>
        <taxon>Bacteria</taxon>
        <taxon>Bacillati</taxon>
        <taxon>Actinomycetota</taxon>
        <taxon>Actinomycetes</taxon>
        <taxon>Streptosporangiales</taxon>
        <taxon>Streptosporangiaceae</taxon>
        <taxon>Nonomuraea</taxon>
    </lineage>
</organism>
<gene>
    <name evidence="3" type="ORF">ACFPZ3_39870</name>
</gene>
<keyword evidence="1" id="KW-1133">Transmembrane helix</keyword>
<reference evidence="4" key="1">
    <citation type="journal article" date="2019" name="Int. J. Syst. Evol. Microbiol.">
        <title>The Global Catalogue of Microorganisms (GCM) 10K type strain sequencing project: providing services to taxonomists for standard genome sequencing and annotation.</title>
        <authorList>
            <consortium name="The Broad Institute Genomics Platform"/>
            <consortium name="The Broad Institute Genome Sequencing Center for Infectious Disease"/>
            <person name="Wu L."/>
            <person name="Ma J."/>
        </authorList>
    </citation>
    <scope>NUCLEOTIDE SEQUENCE [LARGE SCALE GENOMIC DNA]</scope>
    <source>
        <strain evidence="4">CCUG 53903</strain>
    </source>
</reference>
<proteinExistence type="predicted"/>
<comment type="caution">
    <text evidence="3">The sequence shown here is derived from an EMBL/GenBank/DDBJ whole genome shotgun (WGS) entry which is preliminary data.</text>
</comment>
<keyword evidence="1" id="KW-0472">Membrane</keyword>
<dbReference type="InterPro" id="IPR028087">
    <property type="entry name" value="Tad_N"/>
</dbReference>
<dbReference type="EMBL" id="JBHSPA010000050">
    <property type="protein sequence ID" value="MFC5830053.1"/>
    <property type="molecule type" value="Genomic_DNA"/>
</dbReference>
<protein>
    <submittedName>
        <fullName evidence="3">Pilus assembly protein TadG-related protein</fullName>
    </submittedName>
</protein>
<dbReference type="Proteomes" id="UP001596058">
    <property type="component" value="Unassembled WGS sequence"/>
</dbReference>
<evidence type="ECO:0000313" key="3">
    <source>
        <dbReference type="EMBL" id="MFC5830053.1"/>
    </source>
</evidence>
<keyword evidence="4" id="KW-1185">Reference proteome</keyword>
<dbReference type="Pfam" id="PF13400">
    <property type="entry name" value="Tad"/>
    <property type="match status" value="1"/>
</dbReference>
<feature type="domain" description="Putative Flp pilus-assembly TadG-like N-terminal" evidence="2">
    <location>
        <begin position="8"/>
        <end position="54"/>
    </location>
</feature>
<evidence type="ECO:0000256" key="1">
    <source>
        <dbReference type="SAM" id="Phobius"/>
    </source>
</evidence>
<dbReference type="RefSeq" id="WP_379519547.1">
    <property type="nucleotide sequence ID" value="NZ_JBHSPA010000050.1"/>
</dbReference>